<sequence length="238" mass="25451">MRATLTGLVIRARPRGPCGRRRGLSRRGPGWPGDGPGEADAREAPLGGISVYGAYRASAAAVSVLRSALAGGRRLDARSAKALGRPCSWPGLIAAEERTDLQPWCAARWMPLTTDHSVRWHDRRPRGDEGPVSPACTRRSLRTHQARTGSRPAPGASRDEGSMPERGGICQGNYSYVEAHALVDANRRTARPAPRTSIPLQCRHPRASGDPFSRSIGKDSGPASRLDGSRVSATLRPG</sequence>
<dbReference type="Proteomes" id="UP001241603">
    <property type="component" value="Unassembled WGS sequence"/>
</dbReference>
<feature type="compositionally biased region" description="Basic residues" evidence="1">
    <location>
        <begin position="15"/>
        <end position="25"/>
    </location>
</feature>
<evidence type="ECO:0000256" key="1">
    <source>
        <dbReference type="SAM" id="MobiDB-lite"/>
    </source>
</evidence>
<dbReference type="EMBL" id="JAUSVO010000001">
    <property type="protein sequence ID" value="MDQ0435802.1"/>
    <property type="molecule type" value="Genomic_DNA"/>
</dbReference>
<gene>
    <name evidence="2" type="ORF">QO014_000172</name>
</gene>
<reference evidence="2 3" key="1">
    <citation type="submission" date="2023-07" db="EMBL/GenBank/DDBJ databases">
        <title>Genomic Encyclopedia of Type Strains, Phase IV (KMG-IV): sequencing the most valuable type-strain genomes for metagenomic binning, comparative biology and taxonomic classification.</title>
        <authorList>
            <person name="Goeker M."/>
        </authorList>
    </citation>
    <scope>NUCLEOTIDE SEQUENCE [LARGE SCALE GENOMIC DNA]</scope>
    <source>
        <strain evidence="2 3">B6-8</strain>
    </source>
</reference>
<evidence type="ECO:0000313" key="3">
    <source>
        <dbReference type="Proteomes" id="UP001241603"/>
    </source>
</evidence>
<feature type="region of interest" description="Disordered" evidence="1">
    <location>
        <begin position="120"/>
        <end position="169"/>
    </location>
</feature>
<comment type="caution">
    <text evidence="2">The sequence shown here is derived from an EMBL/GenBank/DDBJ whole genome shotgun (WGS) entry which is preliminary data.</text>
</comment>
<evidence type="ECO:0000313" key="2">
    <source>
        <dbReference type="EMBL" id="MDQ0435802.1"/>
    </source>
</evidence>
<name>A0ABU0H0G9_9HYPH</name>
<keyword evidence="3" id="KW-1185">Reference proteome</keyword>
<accession>A0ABU0H0G9</accession>
<proteinExistence type="predicted"/>
<feature type="compositionally biased region" description="Basic and acidic residues" evidence="1">
    <location>
        <begin position="120"/>
        <end position="129"/>
    </location>
</feature>
<protein>
    <submittedName>
        <fullName evidence="2">Uncharacterized protein</fullName>
    </submittedName>
</protein>
<feature type="region of interest" description="Disordered" evidence="1">
    <location>
        <begin position="15"/>
        <end position="42"/>
    </location>
</feature>
<organism evidence="2 3">
    <name type="scientific">Kaistia dalseonensis</name>
    <dbReference type="NCBI Taxonomy" id="410840"/>
    <lineage>
        <taxon>Bacteria</taxon>
        <taxon>Pseudomonadati</taxon>
        <taxon>Pseudomonadota</taxon>
        <taxon>Alphaproteobacteria</taxon>
        <taxon>Hyphomicrobiales</taxon>
        <taxon>Kaistiaceae</taxon>
        <taxon>Kaistia</taxon>
    </lineage>
</organism>
<feature type="region of interest" description="Disordered" evidence="1">
    <location>
        <begin position="187"/>
        <end position="238"/>
    </location>
</feature>